<organism evidence="14 15">
    <name type="scientific">Ehrlichia minasensis</name>
    <dbReference type="NCBI Taxonomy" id="1242993"/>
    <lineage>
        <taxon>Bacteria</taxon>
        <taxon>Pseudomonadati</taxon>
        <taxon>Pseudomonadota</taxon>
        <taxon>Alphaproteobacteria</taxon>
        <taxon>Rickettsiales</taxon>
        <taxon>Anaplasmataceae</taxon>
        <taxon>Ehrlichia</taxon>
    </lineage>
</organism>
<dbReference type="PIRSF" id="PIRSF003095">
    <property type="entry name" value="Trigger_factor"/>
    <property type="match status" value="1"/>
</dbReference>
<evidence type="ECO:0000256" key="8">
    <source>
        <dbReference type="ARBA" id="ARBA00024849"/>
    </source>
</evidence>
<feature type="domain" description="PPIase FKBP-type" evidence="13">
    <location>
        <begin position="176"/>
        <end position="237"/>
    </location>
</feature>
<dbReference type="Pfam" id="PF00254">
    <property type="entry name" value="FKBP_C"/>
    <property type="match status" value="1"/>
</dbReference>
<comment type="subcellular location">
    <subcellularLocation>
        <location evidence="10">Cytoplasm</location>
    </subcellularLocation>
    <text evidence="10">About half TF is bound to the ribosome near the polypeptide exit tunnel while the other half is free in the cytoplasm.</text>
</comment>
<evidence type="ECO:0000313" key="14">
    <source>
        <dbReference type="EMBL" id="RZB12893.1"/>
    </source>
</evidence>
<dbReference type="GO" id="GO:0003755">
    <property type="term" value="F:peptidyl-prolyl cis-trans isomerase activity"/>
    <property type="evidence" value="ECO:0007669"/>
    <property type="project" value="UniProtKB-UniRule"/>
</dbReference>
<keyword evidence="10 12" id="KW-0131">Cell cycle</keyword>
<dbReference type="OrthoDB" id="9767721at2"/>
<evidence type="ECO:0000256" key="10">
    <source>
        <dbReference type="HAMAP-Rule" id="MF_00303"/>
    </source>
</evidence>
<dbReference type="Proteomes" id="UP000293377">
    <property type="component" value="Unassembled WGS sequence"/>
</dbReference>
<evidence type="ECO:0000256" key="11">
    <source>
        <dbReference type="PROSITE-ProRule" id="PRU00277"/>
    </source>
</evidence>
<dbReference type="InterPro" id="IPR046357">
    <property type="entry name" value="PPIase_dom_sf"/>
</dbReference>
<gene>
    <name evidence="10 14" type="primary">tig</name>
    <name evidence="14" type="ORF">DRF75_01705</name>
</gene>
<dbReference type="AlphaFoldDB" id="A0A4Q6I6R3"/>
<dbReference type="InterPro" id="IPR001179">
    <property type="entry name" value="PPIase_FKBP_dom"/>
</dbReference>
<evidence type="ECO:0000256" key="9">
    <source>
        <dbReference type="ARBA" id="ARBA00029986"/>
    </source>
</evidence>
<name>A0A4Q6I6R3_9RICK</name>
<dbReference type="SUPFAM" id="SSF54534">
    <property type="entry name" value="FKBP-like"/>
    <property type="match status" value="1"/>
</dbReference>
<dbReference type="NCBIfam" id="TIGR00115">
    <property type="entry name" value="tig"/>
    <property type="match status" value="1"/>
</dbReference>
<keyword evidence="10" id="KW-0963">Cytoplasm</keyword>
<dbReference type="InterPro" id="IPR008881">
    <property type="entry name" value="Trigger_fac_ribosome-bd_bac"/>
</dbReference>
<evidence type="ECO:0000256" key="6">
    <source>
        <dbReference type="ARBA" id="ARBA00023186"/>
    </source>
</evidence>
<dbReference type="InterPro" id="IPR036611">
    <property type="entry name" value="Trigger_fac_ribosome-bd_sf"/>
</dbReference>
<dbReference type="Pfam" id="PF05697">
    <property type="entry name" value="Trigger_N"/>
    <property type="match status" value="1"/>
</dbReference>
<evidence type="ECO:0000256" key="5">
    <source>
        <dbReference type="ARBA" id="ARBA00023110"/>
    </source>
</evidence>
<dbReference type="HAMAP" id="MF_00303">
    <property type="entry name" value="Trigger_factor_Tig"/>
    <property type="match status" value="1"/>
</dbReference>
<evidence type="ECO:0000259" key="13">
    <source>
        <dbReference type="PROSITE" id="PS50059"/>
    </source>
</evidence>
<keyword evidence="7 10" id="KW-0413">Isomerase</keyword>
<dbReference type="RefSeq" id="WP_045170851.1">
    <property type="nucleotide sequence ID" value="NZ_QOHL01000005.1"/>
</dbReference>
<dbReference type="Gene3D" id="3.10.50.40">
    <property type="match status" value="1"/>
</dbReference>
<keyword evidence="5 10" id="KW-0697">Rotamase</keyword>
<dbReference type="SUPFAM" id="SSF102735">
    <property type="entry name" value="Trigger factor ribosome-binding domain"/>
    <property type="match status" value="1"/>
</dbReference>
<evidence type="ECO:0000313" key="15">
    <source>
        <dbReference type="Proteomes" id="UP000293377"/>
    </source>
</evidence>
<evidence type="ECO:0000256" key="3">
    <source>
        <dbReference type="ARBA" id="ARBA00013194"/>
    </source>
</evidence>
<reference evidence="14 15" key="1">
    <citation type="submission" date="2018-06" db="EMBL/GenBank/DDBJ databases">
        <title>Complete Genome Sequence of Ehrlichia minasensis Isolated From Cattle.</title>
        <authorList>
            <person name="Aguiar D.M."/>
            <person name="Araujo J.P.A.Jr."/>
            <person name="Nakazato L."/>
            <person name="Bard E."/>
            <person name="Cabezas-Cruz A."/>
        </authorList>
    </citation>
    <scope>NUCLEOTIDE SEQUENCE [LARGE SCALE GENOMIC DNA]</scope>
    <source>
        <strain evidence="14 15">B11</strain>
    </source>
</reference>
<dbReference type="InterPro" id="IPR027304">
    <property type="entry name" value="Trigger_fact/SurA_dom_sf"/>
</dbReference>
<evidence type="ECO:0000256" key="12">
    <source>
        <dbReference type="RuleBase" id="RU003914"/>
    </source>
</evidence>
<dbReference type="SUPFAM" id="SSF109998">
    <property type="entry name" value="Triger factor/SurA peptide-binding domain-like"/>
    <property type="match status" value="1"/>
</dbReference>
<dbReference type="Pfam" id="PF05698">
    <property type="entry name" value="Trigger_C"/>
    <property type="match status" value="1"/>
</dbReference>
<dbReference type="GO" id="GO:0051301">
    <property type="term" value="P:cell division"/>
    <property type="evidence" value="ECO:0007669"/>
    <property type="project" value="UniProtKB-KW"/>
</dbReference>
<dbReference type="InterPro" id="IPR005215">
    <property type="entry name" value="Trig_fac"/>
</dbReference>
<evidence type="ECO:0000256" key="2">
    <source>
        <dbReference type="ARBA" id="ARBA00005464"/>
    </source>
</evidence>
<dbReference type="GO" id="GO:0006457">
    <property type="term" value="P:protein folding"/>
    <property type="evidence" value="ECO:0007669"/>
    <property type="project" value="UniProtKB-UniRule"/>
</dbReference>
<dbReference type="GO" id="GO:0005737">
    <property type="term" value="C:cytoplasm"/>
    <property type="evidence" value="ECO:0007669"/>
    <property type="project" value="UniProtKB-SubCell"/>
</dbReference>
<dbReference type="EMBL" id="QOHL01000005">
    <property type="protein sequence ID" value="RZB12893.1"/>
    <property type="molecule type" value="Genomic_DNA"/>
</dbReference>
<dbReference type="GO" id="GO:0015031">
    <property type="term" value="P:protein transport"/>
    <property type="evidence" value="ECO:0007669"/>
    <property type="project" value="UniProtKB-UniRule"/>
</dbReference>
<evidence type="ECO:0000256" key="4">
    <source>
        <dbReference type="ARBA" id="ARBA00016902"/>
    </source>
</evidence>
<sequence length="440" mass="50358">MLDCYVVKEVSHDKLKREYEFVIDKKYFLDQLDSKLSEIAKNAKVPGFRMGKASIDLVRKEYLSDVMTDVVRKTIESTSSDFVKSNEFGEIISSNIDIVSYPNYYSDNNNREENLVYKLSFEVMPEAPLMDIDSIVLNGIEVDIQESDVSEFIENLKKQRPNFVMVSDAEYAVQEGDKVVIDYQNKVKGKILRGGSAKDFALVIGKGVALKEFEDQLLGMKVGETKSFPLTFPDDYGVAYLVGKTTDMSVVVKSIYVVKDVQDNESVAKDYGFKSVGEMEDFVRKQIGQQFDQMILTIMKKELFDYMDNTYSIDVPECVVKQEITKINKEILDSGEDIKIDVEKEAIRRVKLGMLLIKISRHNNITIRNEDVLGFIKNNYTDYGVDINNVLKMLQSNKNFANYISGKVLEDKVINYIIKLVKKDKNIMTTKEISLMFENI</sequence>
<protein>
    <recommendedName>
        <fullName evidence="4 10">Trigger factor</fullName>
        <shortName evidence="10">TF</shortName>
        <ecNumber evidence="3 10">5.2.1.8</ecNumber>
    </recommendedName>
    <alternativeName>
        <fullName evidence="9 10">PPIase</fullName>
    </alternativeName>
</protein>
<dbReference type="Gene3D" id="3.30.70.1050">
    <property type="entry name" value="Trigger factor ribosome-binding domain"/>
    <property type="match status" value="1"/>
</dbReference>
<comment type="catalytic activity">
    <reaction evidence="1 10 11">
        <text>[protein]-peptidylproline (omega=180) = [protein]-peptidylproline (omega=0)</text>
        <dbReference type="Rhea" id="RHEA:16237"/>
        <dbReference type="Rhea" id="RHEA-COMP:10747"/>
        <dbReference type="Rhea" id="RHEA-COMP:10748"/>
        <dbReference type="ChEBI" id="CHEBI:83833"/>
        <dbReference type="ChEBI" id="CHEBI:83834"/>
        <dbReference type="EC" id="5.2.1.8"/>
    </reaction>
</comment>
<dbReference type="PROSITE" id="PS50059">
    <property type="entry name" value="FKBP_PPIASE"/>
    <property type="match status" value="1"/>
</dbReference>
<dbReference type="EC" id="5.2.1.8" evidence="3 10"/>
<comment type="caution">
    <text evidence="14">The sequence shown here is derived from an EMBL/GenBank/DDBJ whole genome shotgun (WGS) entry which is preliminary data.</text>
</comment>
<comment type="function">
    <text evidence="8 10">Involved in protein export. Acts as a chaperone by maintaining the newly synthesized protein in an open conformation. Functions as a peptidyl-prolyl cis-trans isomerase.</text>
</comment>
<dbReference type="InterPro" id="IPR008880">
    <property type="entry name" value="Trigger_fac_C"/>
</dbReference>
<proteinExistence type="inferred from homology"/>
<dbReference type="STRING" id="1242993.ehr_00258"/>
<evidence type="ECO:0000256" key="7">
    <source>
        <dbReference type="ARBA" id="ARBA00023235"/>
    </source>
</evidence>
<accession>A0A4Q6I6R3</accession>
<comment type="domain">
    <text evidence="10">Consists of 3 domains; the N-terminus binds the ribosome, the middle domain has PPIase activity, while the C-terminus has intrinsic chaperone activity on its own.</text>
</comment>
<keyword evidence="10 12" id="KW-0132">Cell division</keyword>
<keyword evidence="6 10" id="KW-0143">Chaperone</keyword>
<evidence type="ECO:0000256" key="1">
    <source>
        <dbReference type="ARBA" id="ARBA00000971"/>
    </source>
</evidence>
<keyword evidence="15" id="KW-1185">Reference proteome</keyword>
<comment type="similarity">
    <text evidence="2 10 12">Belongs to the FKBP-type PPIase family. Tig subfamily.</text>
</comment>
<dbReference type="InterPro" id="IPR037041">
    <property type="entry name" value="Trigger_fac_C_sf"/>
</dbReference>
<dbReference type="Gene3D" id="1.10.3120.10">
    <property type="entry name" value="Trigger factor, C-terminal domain"/>
    <property type="match status" value="1"/>
</dbReference>